<comment type="caution">
    <text evidence="1">The sequence shown here is derived from an EMBL/GenBank/DDBJ whole genome shotgun (WGS) entry which is preliminary data.</text>
</comment>
<proteinExistence type="predicted"/>
<reference evidence="2" key="1">
    <citation type="journal article" date="2019" name="Int. J. Syst. Evol. Microbiol.">
        <title>The Global Catalogue of Microorganisms (GCM) 10K type strain sequencing project: providing services to taxonomists for standard genome sequencing and annotation.</title>
        <authorList>
            <consortium name="The Broad Institute Genomics Platform"/>
            <consortium name="The Broad Institute Genome Sequencing Center for Infectious Disease"/>
            <person name="Wu L."/>
            <person name="Ma J."/>
        </authorList>
    </citation>
    <scope>NUCLEOTIDE SEQUENCE [LARGE SCALE GENOMIC DNA]</scope>
    <source>
        <strain evidence="2">KCTC 42443</strain>
    </source>
</reference>
<sequence length="94" mass="10482">MDKNPAWLIENSDGTIEIRFEERPLIIDSTEVKALTMREPTVDDQITAQRAKGGEGEAEVTLIANLVELPPATIRSLPIRQYTRLQAALAVFYA</sequence>
<evidence type="ECO:0008006" key="3">
    <source>
        <dbReference type="Google" id="ProtNLM"/>
    </source>
</evidence>
<dbReference type="Proteomes" id="UP000609802">
    <property type="component" value="Unassembled WGS sequence"/>
</dbReference>
<dbReference type="RefSeq" id="WP_191284932.1">
    <property type="nucleotide sequence ID" value="NZ_BNCH01000001.1"/>
</dbReference>
<dbReference type="Pfam" id="PF10109">
    <property type="entry name" value="Phage_TAC_7"/>
    <property type="match status" value="1"/>
</dbReference>
<gene>
    <name evidence="1" type="ORF">GCM10016455_05450</name>
</gene>
<name>A0ABQ3IPD2_9RHOB</name>
<dbReference type="EMBL" id="BNCH01000001">
    <property type="protein sequence ID" value="GHE88229.1"/>
    <property type="molecule type" value="Genomic_DNA"/>
</dbReference>
<organism evidence="1 2">
    <name type="scientific">Aliiroseovarius zhejiangensis</name>
    <dbReference type="NCBI Taxonomy" id="1632025"/>
    <lineage>
        <taxon>Bacteria</taxon>
        <taxon>Pseudomonadati</taxon>
        <taxon>Pseudomonadota</taxon>
        <taxon>Alphaproteobacteria</taxon>
        <taxon>Rhodobacterales</taxon>
        <taxon>Paracoccaceae</taxon>
        <taxon>Aliiroseovarius</taxon>
    </lineage>
</organism>
<keyword evidence="2" id="KW-1185">Reference proteome</keyword>
<protein>
    <recommendedName>
        <fullName evidence="3">Phage tail assembly protein</fullName>
    </recommendedName>
</protein>
<accession>A0ABQ3IPD2</accession>
<evidence type="ECO:0000313" key="1">
    <source>
        <dbReference type="EMBL" id="GHE88229.1"/>
    </source>
</evidence>
<evidence type="ECO:0000313" key="2">
    <source>
        <dbReference type="Proteomes" id="UP000609802"/>
    </source>
</evidence>
<dbReference type="InterPro" id="IPR019289">
    <property type="entry name" value="Phage_tail_E/E"/>
</dbReference>